<feature type="region of interest" description="Disordered" evidence="1">
    <location>
        <begin position="1809"/>
        <end position="1945"/>
    </location>
</feature>
<feature type="compositionally biased region" description="Polar residues" evidence="1">
    <location>
        <begin position="255"/>
        <end position="273"/>
    </location>
</feature>
<feature type="compositionally biased region" description="Polar residues" evidence="1">
    <location>
        <begin position="189"/>
        <end position="207"/>
    </location>
</feature>
<keyword evidence="4" id="KW-1185">Reference proteome</keyword>
<dbReference type="RefSeq" id="WP_117374410.1">
    <property type="nucleotide sequence ID" value="NZ_CP015994.1"/>
</dbReference>
<keyword evidence="2" id="KW-0812">Transmembrane</keyword>
<feature type="transmembrane region" description="Helical" evidence="2">
    <location>
        <begin position="36"/>
        <end position="56"/>
    </location>
</feature>
<reference evidence="3 4" key="2">
    <citation type="journal article" date="2019" name="BMC Genomics">
        <title>The Anaplasma ovis genome reveals a high proportion of pseudogenes.</title>
        <authorList>
            <person name="Liu Z."/>
            <person name="Peasley A.M."/>
            <person name="Yang J."/>
            <person name="Li Y."/>
            <person name="Guan G."/>
            <person name="Luo J."/>
            <person name="Yin H."/>
            <person name="Brayton K.A."/>
        </authorList>
    </citation>
    <scope>NUCLEOTIDE SEQUENCE [LARGE SCALE GENOMIC DNA]</scope>
    <source>
        <strain evidence="3 4">Haibei</strain>
    </source>
</reference>
<evidence type="ECO:0000256" key="2">
    <source>
        <dbReference type="SAM" id="Phobius"/>
    </source>
</evidence>
<accession>A0A2Z2LI64</accession>
<proteinExistence type="predicted"/>
<keyword evidence="2" id="KW-1133">Transmembrane helix</keyword>
<feature type="compositionally biased region" description="Polar residues" evidence="1">
    <location>
        <begin position="393"/>
        <end position="419"/>
    </location>
</feature>
<feature type="compositionally biased region" description="Polar residues" evidence="1">
    <location>
        <begin position="143"/>
        <end position="161"/>
    </location>
</feature>
<evidence type="ECO:0000313" key="4">
    <source>
        <dbReference type="Proteomes" id="UP000259762"/>
    </source>
</evidence>
<feature type="region of interest" description="Disordered" evidence="1">
    <location>
        <begin position="96"/>
        <end position="427"/>
    </location>
</feature>
<keyword evidence="2" id="KW-0472">Membrane</keyword>
<dbReference type="OrthoDB" id="7164953at2"/>
<feature type="compositionally biased region" description="Polar residues" evidence="1">
    <location>
        <begin position="301"/>
        <end position="319"/>
    </location>
</feature>
<organism evidence="3 4">
    <name type="scientific">Anaplasma ovis str. Haibei</name>
    <dbReference type="NCBI Taxonomy" id="1248439"/>
    <lineage>
        <taxon>Bacteria</taxon>
        <taxon>Pseudomonadati</taxon>
        <taxon>Pseudomonadota</taxon>
        <taxon>Alphaproteobacteria</taxon>
        <taxon>Rickettsiales</taxon>
        <taxon>Anaplasmataceae</taxon>
        <taxon>Anaplasma</taxon>
    </lineage>
</organism>
<dbReference type="KEGG" id="aoh:AOV_01870"/>
<evidence type="ECO:0000256" key="1">
    <source>
        <dbReference type="SAM" id="MobiDB-lite"/>
    </source>
</evidence>
<feature type="compositionally biased region" description="Polar residues" evidence="1">
    <location>
        <begin position="367"/>
        <end position="385"/>
    </location>
</feature>
<gene>
    <name evidence="3" type="ORF">AOV_01870</name>
</gene>
<evidence type="ECO:0000313" key="3">
    <source>
        <dbReference type="EMBL" id="ASI47631.1"/>
    </source>
</evidence>
<protein>
    <submittedName>
        <fullName evidence="3">Uncharacterized protein</fullName>
    </submittedName>
</protein>
<feature type="transmembrane region" description="Helical" evidence="2">
    <location>
        <begin position="63"/>
        <end position="86"/>
    </location>
</feature>
<feature type="compositionally biased region" description="Basic and acidic residues" evidence="1">
    <location>
        <begin position="2609"/>
        <end position="2620"/>
    </location>
</feature>
<name>A0A2Z2LI64_9RICK</name>
<dbReference type="EMBL" id="CP015994">
    <property type="protein sequence ID" value="ASI47631.1"/>
    <property type="molecule type" value="Genomic_DNA"/>
</dbReference>
<reference evidence="4" key="1">
    <citation type="submission" date="2018-06" db="EMBL/GenBank/DDBJ databases">
        <title>The Anaplasma ovis genome reveals a high proportion of pseudogenes.</title>
        <authorList>
            <person name="Liu Z."/>
            <person name="Peasley A.M."/>
            <person name="Yang J."/>
            <person name="Li Y."/>
            <person name="Guan G."/>
            <person name="Luo J."/>
            <person name="Yin H."/>
            <person name="Brayton K.A."/>
        </authorList>
    </citation>
    <scope>NUCLEOTIDE SEQUENCE [LARGE SCALE GENOMIC DNA]</scope>
    <source>
        <strain evidence="4">Haibei</strain>
    </source>
</reference>
<sequence>MPDQASLGLLGDDTSSIGYTLLDSETDTPRRGVREAIILALLLIIAVMSTVLAVVYSANSEALAVFVSVAVVFALAFVGVAIRYAASLRANAVPAEEQQQGASPERSHQPAQEVAQQPGSTPDEAPHRGEAASDDDIAPPRSGSVSQPTTTAPSGIETSPSAADLDRYRSTSQPTAPSPRDDIAPPRSGSVSQPTTTAPSGIETSPSAGAELTRSRSTSQSVAPSSRVANPNRYRSTSQPTAPSPRDDIAPPRSGSVSQPTTTAPSGIETSPSAADLDRYRSTSQPTAPSPRDDIAPPRSGSVSQPTTTAPSGIETSPSAGAELTRSRSTSQSVAPSSRVANPNRYRSTSQPTAPSPRDDIAPPRSGSVSQPTTTAPSGIETSPSAGAELTRSRSTSQSVAPSSRVANPNRYRSTSQPTAPSPRDDTEFVRYRSTSYPMVPSPGASAASAEGLQQDALHRLTQEIARQLRSTPGTASRRDDIYAQEEDVALAAGSSTDADCVFIRLSPVEWSLLRDNREVAHIREILDGGQAIEAPRLFHCDNKLHVLARDGAIFRIDSASIVPAEYLDSAATLGDAWMLLRPQLPEGQRMVGLAREVDAKCGEVHFPRGMHYVVAHCGTLAGTIKKVMLDRDSTALPESPESRMRLFHQYVALHYGLASELTKAQKSGGVPLETVRRFMSSPAGAEFARDLLDYRAEFQVSVEQDEHILPEHSLFLSDALSVLDSLDQEEVLQSDGVSQEVMCMLYSLSGATYLVKSDYDVAPAVMNELTERLTAKFLADANFRGALIDLAVREVVDVILKEQLPNQTAESDQPSVLGLDGVLAQISSRRGMPWMCRAIPGLAQSVATAVLGLCGARDTNNRNVVSPGIVSQLHIIPGFDRVATGARFAEEGTKVSACYEQLCFDTAYNMALRPLIVAAAAAEAVQRSEAGRGKTATREKEDFFALAAEKYRNASGVANAAERATTIMGLMPVLTRDDVEEIVAHTTAAWIGYEFGDLARHYLSAIVRRDVGASEYVARWLRNDALCQESLFSSAFSTEIRDSLFYTRGVDIIAMSEGLQPAFGDLLTPQLSAEDAQTVARRASSSSAETERSLPGRSEGAVGRKALLRRAGSVLALNEGEGTSDFPAVGGIGDERNVVDDTSSDRVIFFLRPVGNERIRGDDAIAKYVNEVRNSGGANVAPQVFGVDRSFYIVGCDGSLFELVTADILYAGRRANSVAIPDGASWVLARTDCTQTGSDLHITARPRFTLRVQDEYDFPRSLRYSVAHADKLEVVLKKLMFQLNAPNIEPLHLRRVCLLHYIGLQRALVASLPGIGGGEAEERAGVPTEEALRCFMLLNDIGNGFARDLLDYQEELEAISNDELNLPKAERDFLASALTVARSHSTEILSDSPGSVPLETMCGLYALTGGNLLLKDNVVQDIQANRGYSELFCNFLGDPGFRDTLIALTIRGVMATMERVKRERPDLEDPRAFSDEVLRIAYSDTKGSTLPAICRSIPGLVESATAVLAGFYNPQSAEIKVADHGLLAHMHAIPGFGTADLGGTETGRGRQTAHQCEVLREHGAGAEYALPVIVARAVMRGESMESHFSEVYAEYERGEEKISSVTECITQLRQYVPTLEHSTLRELVYNAFATGVGSMFGYNPQSYSQQAFLEIARSAAGRVSALLARRALELPENLCFSQLMGQRLSACIEAGSEVLGVSSDLYPAFRGVLRTPLPGYNDSERQRAASMTPETMHEIAERESARVTRALQNASGVGARLKAGAKVRAHYMQNAYSAENFVADESISAGLLSTSLPDSLPSLSQAAPIVQDSRSASPVRGDNTPVAEAGSDETGMFFSANFGQPTVEPASAAPVQEGLAEQDSRSASPVRGDNTPVAEAGSDETGMFFSANFGQPTIEPASAAPVQEGLAEQDSRSASPVGGDRTSLSDTDNAGAESPQPVVEAVEPINTAQVRESLTERGFDAVDAVGGPATELQQATAIRVGGRLRRSSLLGESDVLRVSENVAYVGEEALRRHDSVADPRVVLILEEFDVNTLPNTHLVKARMLAAMRQSAGDAAITFYQQHIELPENGCDAHTFCVMNGKSFKVAPDVRVAPPGRSIDALLSEIPSSPTSTKLVIKIPNMTRGLSLSDGKLNFQRAEFDISGFAFPAVREVNCDGLMSLMLNNYIAHARGGNLLGHRTLDVYVDLQRQLFDNFVAYGGGRDYELAAPDQRWPQFVRSSVGSKFVGDVKRYMRSFRNVHDVMPDVDHKTRLHSIMTAISHNIVDVGDAGTSLEALKALHALSSASYGVDCTNARAEEQTRAITRKFLADEEFGMVLIMAAMESCLTALAVHFGRSSGSGTPTDNETIHATLNSTVPDICRRIPGLTTGIIGLLQRVLGVNRGSTIGQSGQQSAIVTSVEKWVDGRQEAAEEIFSGFSLNQYLESANASHMRNAIVACAQAKAAQRGDGSNRHRYYGEAVQEFLGDMDNIPSVAECEERIGTAIARLNDDMLAELVVDSVAYKVYKNLVNSHNPALGCEENLVDAFYGYFGNHRHPRDGAVQFARDLSTHSKQVISKFLAAEGEIVREFLPSVMSSHSNVLFVSAAAPCEVSICAPAQTRNAPPHTHDHELTEGERGLGTAQHAR</sequence>
<dbReference type="Proteomes" id="UP000259762">
    <property type="component" value="Chromosome"/>
</dbReference>
<feature type="region of interest" description="Disordered" evidence="1">
    <location>
        <begin position="1080"/>
        <end position="1101"/>
    </location>
</feature>
<feature type="compositionally biased region" description="Polar residues" evidence="1">
    <location>
        <begin position="215"/>
        <end position="241"/>
    </location>
</feature>
<feature type="region of interest" description="Disordered" evidence="1">
    <location>
        <begin position="2604"/>
        <end position="2629"/>
    </location>
</feature>
<feature type="compositionally biased region" description="Polar residues" evidence="1">
    <location>
        <begin position="327"/>
        <end position="353"/>
    </location>
</feature>